<sequence length="141" mass="16139">TKGYLMMREQQWCRFILLFSISKFKLHAHDMDHSGIVISKPLPIVTSPEHFVNVLNTVTLGNHSSLGFDPTIYIYNSCNTIPTHTDLLNGFDVILPREIDPIYDNSKNVYWIMDILWKSCRLSSAELSAIVFGMCMDATMH</sequence>
<dbReference type="AlphaFoldDB" id="A0A0D0B4N8"/>
<gene>
    <name evidence="2" type="ORF">CY34DRAFT_90302</name>
</gene>
<name>A0A0D0B4N8_9AGAM</name>
<protein>
    <recommendedName>
        <fullName evidence="1">Fungal-type protein kinase domain-containing protein</fullName>
    </recommendedName>
</protein>
<feature type="domain" description="Fungal-type protein kinase" evidence="1">
    <location>
        <begin position="6"/>
        <end position="77"/>
    </location>
</feature>
<feature type="non-terminal residue" evidence="2">
    <location>
        <position position="1"/>
    </location>
</feature>
<dbReference type="Pfam" id="PF17667">
    <property type="entry name" value="Pkinase_fungal"/>
    <property type="match status" value="1"/>
</dbReference>
<proteinExistence type="predicted"/>
<dbReference type="InterPro" id="IPR040976">
    <property type="entry name" value="Pkinase_fungal"/>
</dbReference>
<reference evidence="2 3" key="1">
    <citation type="submission" date="2014-04" db="EMBL/GenBank/DDBJ databases">
        <authorList>
            <consortium name="DOE Joint Genome Institute"/>
            <person name="Kuo A."/>
            <person name="Ruytinx J."/>
            <person name="Rineau F."/>
            <person name="Colpaert J."/>
            <person name="Kohler A."/>
            <person name="Nagy L.G."/>
            <person name="Floudas D."/>
            <person name="Copeland A."/>
            <person name="Barry K.W."/>
            <person name="Cichocki N."/>
            <person name="Veneault-Fourrey C."/>
            <person name="LaButti K."/>
            <person name="Lindquist E.A."/>
            <person name="Lipzen A."/>
            <person name="Lundell T."/>
            <person name="Morin E."/>
            <person name="Murat C."/>
            <person name="Sun H."/>
            <person name="Tunlid A."/>
            <person name="Henrissat B."/>
            <person name="Grigoriev I.V."/>
            <person name="Hibbett D.S."/>
            <person name="Martin F."/>
            <person name="Nordberg H.P."/>
            <person name="Cantor M.N."/>
            <person name="Hua S.X."/>
        </authorList>
    </citation>
    <scope>NUCLEOTIDE SEQUENCE [LARGE SCALE GENOMIC DNA]</scope>
    <source>
        <strain evidence="2 3">UH-Slu-Lm8-n1</strain>
    </source>
</reference>
<dbReference type="OrthoDB" id="2686475at2759"/>
<evidence type="ECO:0000313" key="2">
    <source>
        <dbReference type="EMBL" id="KIK38838.1"/>
    </source>
</evidence>
<evidence type="ECO:0000259" key="1">
    <source>
        <dbReference type="Pfam" id="PF17667"/>
    </source>
</evidence>
<dbReference type="Proteomes" id="UP000054485">
    <property type="component" value="Unassembled WGS sequence"/>
</dbReference>
<dbReference type="HOGENOM" id="CLU_1830073_0_0_1"/>
<dbReference type="EMBL" id="KN835371">
    <property type="protein sequence ID" value="KIK38838.1"/>
    <property type="molecule type" value="Genomic_DNA"/>
</dbReference>
<keyword evidence="3" id="KW-1185">Reference proteome</keyword>
<dbReference type="InParanoid" id="A0A0D0B4N8"/>
<accession>A0A0D0B4N8</accession>
<organism evidence="2 3">
    <name type="scientific">Suillus luteus UH-Slu-Lm8-n1</name>
    <dbReference type="NCBI Taxonomy" id="930992"/>
    <lineage>
        <taxon>Eukaryota</taxon>
        <taxon>Fungi</taxon>
        <taxon>Dikarya</taxon>
        <taxon>Basidiomycota</taxon>
        <taxon>Agaricomycotina</taxon>
        <taxon>Agaricomycetes</taxon>
        <taxon>Agaricomycetidae</taxon>
        <taxon>Boletales</taxon>
        <taxon>Suillineae</taxon>
        <taxon>Suillaceae</taxon>
        <taxon>Suillus</taxon>
    </lineage>
</organism>
<evidence type="ECO:0000313" key="3">
    <source>
        <dbReference type="Proteomes" id="UP000054485"/>
    </source>
</evidence>
<reference evidence="3" key="2">
    <citation type="submission" date="2015-01" db="EMBL/GenBank/DDBJ databases">
        <title>Evolutionary Origins and Diversification of the Mycorrhizal Mutualists.</title>
        <authorList>
            <consortium name="DOE Joint Genome Institute"/>
            <consortium name="Mycorrhizal Genomics Consortium"/>
            <person name="Kohler A."/>
            <person name="Kuo A."/>
            <person name="Nagy L.G."/>
            <person name="Floudas D."/>
            <person name="Copeland A."/>
            <person name="Barry K.W."/>
            <person name="Cichocki N."/>
            <person name="Veneault-Fourrey C."/>
            <person name="LaButti K."/>
            <person name="Lindquist E.A."/>
            <person name="Lipzen A."/>
            <person name="Lundell T."/>
            <person name="Morin E."/>
            <person name="Murat C."/>
            <person name="Riley R."/>
            <person name="Ohm R."/>
            <person name="Sun H."/>
            <person name="Tunlid A."/>
            <person name="Henrissat B."/>
            <person name="Grigoriev I.V."/>
            <person name="Hibbett D.S."/>
            <person name="Martin F."/>
        </authorList>
    </citation>
    <scope>NUCLEOTIDE SEQUENCE [LARGE SCALE GENOMIC DNA]</scope>
    <source>
        <strain evidence="3">UH-Slu-Lm8-n1</strain>
    </source>
</reference>